<keyword evidence="3 5" id="KW-1133">Transmembrane helix</keyword>
<gene>
    <name evidence="6" type="ORF">THAPSDRAFT_263800</name>
</gene>
<evidence type="ECO:0000313" key="6">
    <source>
        <dbReference type="EMBL" id="EED87139.1"/>
    </source>
</evidence>
<feature type="transmembrane region" description="Helical" evidence="5">
    <location>
        <begin position="155"/>
        <end position="180"/>
    </location>
</feature>
<dbReference type="HOGENOM" id="CLU_015114_1_3_1"/>
<dbReference type="GO" id="GO:0005385">
    <property type="term" value="F:zinc ion transmembrane transporter activity"/>
    <property type="evidence" value="ECO:0000318"/>
    <property type="project" value="GO_Central"/>
</dbReference>
<name>B8LC14_THAPS</name>
<dbReference type="RefSeq" id="XP_002296443.1">
    <property type="nucleotide sequence ID" value="XM_002296407.1"/>
</dbReference>
<feature type="transmembrane region" description="Helical" evidence="5">
    <location>
        <begin position="44"/>
        <end position="62"/>
    </location>
</feature>
<evidence type="ECO:0000256" key="5">
    <source>
        <dbReference type="SAM" id="Phobius"/>
    </source>
</evidence>
<dbReference type="PaxDb" id="35128-Thaps263800"/>
<dbReference type="OMA" id="MMAVAIC"/>
<accession>B8LC14</accession>
<reference evidence="6 7" key="1">
    <citation type="journal article" date="2004" name="Science">
        <title>The genome of the diatom Thalassiosira pseudonana: ecology, evolution, and metabolism.</title>
        <authorList>
            <person name="Armbrust E.V."/>
            <person name="Berges J.A."/>
            <person name="Bowler C."/>
            <person name="Green B.R."/>
            <person name="Martinez D."/>
            <person name="Putnam N.H."/>
            <person name="Zhou S."/>
            <person name="Allen A.E."/>
            <person name="Apt K.E."/>
            <person name="Bechner M."/>
            <person name="Brzezinski M.A."/>
            <person name="Chaal B.K."/>
            <person name="Chiovitti A."/>
            <person name="Davis A.K."/>
            <person name="Demarest M.S."/>
            <person name="Detter J.C."/>
            <person name="Glavina T."/>
            <person name="Goodstein D."/>
            <person name="Hadi M.Z."/>
            <person name="Hellsten U."/>
            <person name="Hildebrand M."/>
            <person name="Jenkins B.D."/>
            <person name="Jurka J."/>
            <person name="Kapitonov V.V."/>
            <person name="Kroger N."/>
            <person name="Lau W.W."/>
            <person name="Lane T.W."/>
            <person name="Larimer F.W."/>
            <person name="Lippmeier J.C."/>
            <person name="Lucas S."/>
            <person name="Medina M."/>
            <person name="Montsant A."/>
            <person name="Obornik M."/>
            <person name="Parker M.S."/>
            <person name="Palenik B."/>
            <person name="Pazour G.J."/>
            <person name="Richardson P.M."/>
            <person name="Rynearson T.A."/>
            <person name="Saito M.A."/>
            <person name="Schwartz D.C."/>
            <person name="Thamatrakoln K."/>
            <person name="Valentin K."/>
            <person name="Vardi A."/>
            <person name="Wilkerson F.P."/>
            <person name="Rokhsar D.S."/>
        </authorList>
    </citation>
    <scope>NUCLEOTIDE SEQUENCE [LARGE SCALE GENOMIC DNA]</scope>
    <source>
        <strain evidence="6 7">CCMP1335</strain>
    </source>
</reference>
<keyword evidence="2 5" id="KW-0812">Transmembrane</keyword>
<evidence type="ECO:0000256" key="2">
    <source>
        <dbReference type="ARBA" id="ARBA00022692"/>
    </source>
</evidence>
<feature type="transmembrane region" description="Helical" evidence="5">
    <location>
        <begin position="229"/>
        <end position="246"/>
    </location>
</feature>
<evidence type="ECO:0000256" key="4">
    <source>
        <dbReference type="ARBA" id="ARBA00023136"/>
    </source>
</evidence>
<dbReference type="GO" id="GO:0016020">
    <property type="term" value="C:membrane"/>
    <property type="evidence" value="ECO:0000318"/>
    <property type="project" value="GO_Central"/>
</dbReference>
<dbReference type="GO" id="GO:0071577">
    <property type="term" value="P:zinc ion transmembrane transport"/>
    <property type="evidence" value="ECO:0000318"/>
    <property type="project" value="GO_Central"/>
</dbReference>
<dbReference type="PANTHER" id="PTHR11040:SF205">
    <property type="entry name" value="ZINC TRANSPORTER ZUPT"/>
    <property type="match status" value="1"/>
</dbReference>
<evidence type="ECO:0000313" key="7">
    <source>
        <dbReference type="Proteomes" id="UP000001449"/>
    </source>
</evidence>
<dbReference type="InterPro" id="IPR003689">
    <property type="entry name" value="ZIP"/>
</dbReference>
<dbReference type="KEGG" id="tps:THAPSDRAFT_263800"/>
<evidence type="ECO:0000256" key="3">
    <source>
        <dbReference type="ARBA" id="ARBA00022989"/>
    </source>
</evidence>
<reference evidence="6 7" key="2">
    <citation type="journal article" date="2008" name="Nature">
        <title>The Phaeodactylum genome reveals the evolutionary history of diatom genomes.</title>
        <authorList>
            <person name="Bowler C."/>
            <person name="Allen A.E."/>
            <person name="Badger J.H."/>
            <person name="Grimwood J."/>
            <person name="Jabbari K."/>
            <person name="Kuo A."/>
            <person name="Maheswari U."/>
            <person name="Martens C."/>
            <person name="Maumus F."/>
            <person name="Otillar R.P."/>
            <person name="Rayko E."/>
            <person name="Salamov A."/>
            <person name="Vandepoele K."/>
            <person name="Beszteri B."/>
            <person name="Gruber A."/>
            <person name="Heijde M."/>
            <person name="Katinka M."/>
            <person name="Mock T."/>
            <person name="Valentin K."/>
            <person name="Verret F."/>
            <person name="Berges J.A."/>
            <person name="Brownlee C."/>
            <person name="Cadoret J.P."/>
            <person name="Chiovitti A."/>
            <person name="Choi C.J."/>
            <person name="Coesel S."/>
            <person name="De Martino A."/>
            <person name="Detter J.C."/>
            <person name="Durkin C."/>
            <person name="Falciatore A."/>
            <person name="Fournet J."/>
            <person name="Haruta M."/>
            <person name="Huysman M.J."/>
            <person name="Jenkins B.D."/>
            <person name="Jiroutova K."/>
            <person name="Jorgensen R.E."/>
            <person name="Joubert Y."/>
            <person name="Kaplan A."/>
            <person name="Kroger N."/>
            <person name="Kroth P.G."/>
            <person name="La Roche J."/>
            <person name="Lindquist E."/>
            <person name="Lommer M."/>
            <person name="Martin-Jezequel V."/>
            <person name="Lopez P.J."/>
            <person name="Lucas S."/>
            <person name="Mangogna M."/>
            <person name="McGinnis K."/>
            <person name="Medlin L.K."/>
            <person name="Montsant A."/>
            <person name="Oudot-Le Secq M.P."/>
            <person name="Napoli C."/>
            <person name="Obornik M."/>
            <person name="Parker M.S."/>
            <person name="Petit J.L."/>
            <person name="Porcel B.M."/>
            <person name="Poulsen N."/>
            <person name="Robison M."/>
            <person name="Rychlewski L."/>
            <person name="Rynearson T.A."/>
            <person name="Schmutz J."/>
            <person name="Shapiro H."/>
            <person name="Siaut M."/>
            <person name="Stanley M."/>
            <person name="Sussman M.R."/>
            <person name="Taylor A.R."/>
            <person name="Vardi A."/>
            <person name="von Dassow P."/>
            <person name="Vyverman W."/>
            <person name="Willis A."/>
            <person name="Wyrwicz L.S."/>
            <person name="Rokhsar D.S."/>
            <person name="Weissenbach J."/>
            <person name="Armbrust E.V."/>
            <person name="Green B.R."/>
            <person name="Van de Peer Y."/>
            <person name="Grigoriev I.V."/>
        </authorList>
    </citation>
    <scope>NUCLEOTIDE SEQUENCE [LARGE SCALE GENOMIC DNA]</scope>
    <source>
        <strain evidence="6 7">CCMP1335</strain>
    </source>
</reference>
<comment type="subcellular location">
    <subcellularLocation>
        <location evidence="1">Membrane</location>
        <topology evidence="1">Multi-pass membrane protein</topology>
    </subcellularLocation>
</comment>
<feature type="transmembrane region" description="Helical" evidence="5">
    <location>
        <begin position="120"/>
        <end position="143"/>
    </location>
</feature>
<evidence type="ECO:0000256" key="1">
    <source>
        <dbReference type="ARBA" id="ARBA00004141"/>
    </source>
</evidence>
<protein>
    <submittedName>
        <fullName evidence="6">Heavy metal transporter</fullName>
    </submittedName>
</protein>
<dbReference type="Pfam" id="PF02535">
    <property type="entry name" value="Zip"/>
    <property type="match status" value="1"/>
</dbReference>
<dbReference type="PANTHER" id="PTHR11040">
    <property type="entry name" value="ZINC/IRON TRANSPORTER"/>
    <property type="match status" value="1"/>
</dbReference>
<dbReference type="STRING" id="35128.B8LC14"/>
<proteinExistence type="predicted"/>
<dbReference type="InParanoid" id="B8LC14"/>
<feature type="transmembrane region" description="Helical" evidence="5">
    <location>
        <begin position="6"/>
        <end position="23"/>
    </location>
</feature>
<feature type="non-terminal residue" evidence="6">
    <location>
        <position position="1"/>
    </location>
</feature>
<dbReference type="Proteomes" id="UP000001449">
    <property type="component" value="Chromosome 11"/>
</dbReference>
<keyword evidence="4 5" id="KW-0472">Membrane</keyword>
<dbReference type="AlphaFoldDB" id="B8LC14"/>
<organism evidence="6 7">
    <name type="scientific">Thalassiosira pseudonana</name>
    <name type="common">Marine diatom</name>
    <name type="synonym">Cyclotella nana</name>
    <dbReference type="NCBI Taxonomy" id="35128"/>
    <lineage>
        <taxon>Eukaryota</taxon>
        <taxon>Sar</taxon>
        <taxon>Stramenopiles</taxon>
        <taxon>Ochrophyta</taxon>
        <taxon>Bacillariophyta</taxon>
        <taxon>Coscinodiscophyceae</taxon>
        <taxon>Thalassiosirophycidae</taxon>
        <taxon>Thalassiosirales</taxon>
        <taxon>Thalassiosiraceae</taxon>
        <taxon>Thalassiosira</taxon>
    </lineage>
</organism>
<feature type="non-terminal residue" evidence="6">
    <location>
        <position position="272"/>
    </location>
</feature>
<sequence length="272" mass="28558">PVYLSTLAGLSTVIGASVAFFVVPQVPKNNNDDTVSVGPDLLSFSLALAGSVMITVCLVSIIPESLSVDIGDVPIDTESTRVYSGVWVVFGHILSSQRLPHSHRQLAYVKTATTKSSWRLTILLFLSLMLHNFPEGLAVAASAASSETSETSSSLSTIVALSIALHNIPEGIAIAVPCLAARPNQPWLAFGLASLSGLAEPIGAFFALAVLRLRDEEYGLSNGNGMGDVISFVAGIMMAVAICELIPEANRQRKECDDSNSFALGTLVGISV</sequence>
<feature type="transmembrane region" description="Helical" evidence="5">
    <location>
        <begin position="187"/>
        <end position="209"/>
    </location>
</feature>
<keyword evidence="7" id="KW-1185">Reference proteome</keyword>
<dbReference type="GeneID" id="7448337"/>
<dbReference type="EMBL" id="DS999415">
    <property type="protein sequence ID" value="EED87139.1"/>
    <property type="molecule type" value="Genomic_DNA"/>
</dbReference>
<dbReference type="eggNOG" id="KOG2474">
    <property type="taxonomic scope" value="Eukaryota"/>
</dbReference>